<dbReference type="InterPro" id="IPR027860">
    <property type="entry name" value="DUF4429"/>
</dbReference>
<dbReference type="Pfam" id="PF14472">
    <property type="entry name" value="DUF4429"/>
    <property type="match status" value="2"/>
</dbReference>
<dbReference type="Proteomes" id="UP001519363">
    <property type="component" value="Unassembled WGS sequence"/>
</dbReference>
<gene>
    <name evidence="2" type="ORF">JOF53_007654</name>
</gene>
<proteinExistence type="predicted"/>
<dbReference type="EMBL" id="JAGIOO010000001">
    <property type="protein sequence ID" value="MBP2478782.1"/>
    <property type="molecule type" value="Genomic_DNA"/>
</dbReference>
<evidence type="ECO:0000313" key="2">
    <source>
        <dbReference type="EMBL" id="MBP2478782.1"/>
    </source>
</evidence>
<evidence type="ECO:0000313" key="3">
    <source>
        <dbReference type="Proteomes" id="UP001519363"/>
    </source>
</evidence>
<evidence type="ECO:0000259" key="1">
    <source>
        <dbReference type="Pfam" id="PF14472"/>
    </source>
</evidence>
<sequence>MIFRPPLLILAGHDGDAVLDQDAVVFRFPRRYTTSQVKSARSPRRIPLIAVTEVEHETGRRPHLRLRLAGTIPGHEPGPPQRDIDTLLLDPSRRAENEAFVAELRTRLVAHPVPEPRLLAPDAHAPGLPPVTGPLHLSVSVLDGVVTVDGQRVLLEFNSTMRKPSRHELPLTALRGVELVPAKPHRSGLLRFLVEGARPHADPRRDPHTVRFMAGTEEGRITDLAAELAARLAPSADRVLIAGA</sequence>
<protein>
    <recommendedName>
        <fullName evidence="1">DUF4429 domain-containing protein</fullName>
    </recommendedName>
</protein>
<feature type="domain" description="DUF4429" evidence="1">
    <location>
        <begin position="146"/>
        <end position="227"/>
    </location>
</feature>
<dbReference type="RefSeq" id="WP_086783642.1">
    <property type="nucleotide sequence ID" value="NZ_JAGIOO010000001.1"/>
</dbReference>
<comment type="caution">
    <text evidence="2">The sequence shown here is derived from an EMBL/GenBank/DDBJ whole genome shotgun (WGS) entry which is preliminary data.</text>
</comment>
<reference evidence="2 3" key="1">
    <citation type="submission" date="2021-03" db="EMBL/GenBank/DDBJ databases">
        <title>Sequencing the genomes of 1000 actinobacteria strains.</title>
        <authorList>
            <person name="Klenk H.-P."/>
        </authorList>
    </citation>
    <scope>NUCLEOTIDE SEQUENCE [LARGE SCALE GENOMIC DNA]</scope>
    <source>
        <strain evidence="2 3">DSM 44580</strain>
    </source>
</reference>
<name>A0ABS5AQV8_9PSEU</name>
<feature type="domain" description="DUF4429" evidence="1">
    <location>
        <begin position="19"/>
        <end position="104"/>
    </location>
</feature>
<accession>A0ABS5AQV8</accession>
<organism evidence="2 3">
    <name type="scientific">Crossiella equi</name>
    <dbReference type="NCBI Taxonomy" id="130796"/>
    <lineage>
        <taxon>Bacteria</taxon>
        <taxon>Bacillati</taxon>
        <taxon>Actinomycetota</taxon>
        <taxon>Actinomycetes</taxon>
        <taxon>Pseudonocardiales</taxon>
        <taxon>Pseudonocardiaceae</taxon>
        <taxon>Crossiella</taxon>
    </lineage>
</organism>
<keyword evidence="3" id="KW-1185">Reference proteome</keyword>